<feature type="signal peptide" evidence="2">
    <location>
        <begin position="1"/>
        <end position="33"/>
    </location>
</feature>
<protein>
    <submittedName>
        <fullName evidence="3">Carbohydrate porin</fullName>
    </submittedName>
</protein>
<comment type="similarity">
    <text evidence="1 2">Belongs to the OprB family.</text>
</comment>
<dbReference type="Gene3D" id="2.40.160.180">
    <property type="entry name" value="Carbohydrate-selective porin OprB"/>
    <property type="match status" value="1"/>
</dbReference>
<evidence type="ECO:0000256" key="1">
    <source>
        <dbReference type="ARBA" id="ARBA00008769"/>
    </source>
</evidence>
<dbReference type="InterPro" id="IPR007049">
    <property type="entry name" value="Carb-sel_porin_OprB"/>
</dbReference>
<keyword evidence="2" id="KW-0732">Signal</keyword>
<name>A0AAJ5WQL3_9PSED</name>
<dbReference type="Proteomes" id="UP001216329">
    <property type="component" value="Chromosome"/>
</dbReference>
<dbReference type="GO" id="GO:0015288">
    <property type="term" value="F:porin activity"/>
    <property type="evidence" value="ECO:0007669"/>
    <property type="project" value="InterPro"/>
</dbReference>
<dbReference type="InterPro" id="IPR052932">
    <property type="entry name" value="OprB_Porin"/>
</dbReference>
<evidence type="ECO:0000313" key="3">
    <source>
        <dbReference type="EMBL" id="WEK32775.1"/>
    </source>
</evidence>
<dbReference type="EMBL" id="CP119325">
    <property type="protein sequence ID" value="WEK32775.1"/>
    <property type="molecule type" value="Genomic_DNA"/>
</dbReference>
<feature type="chain" id="PRO_5042315680" evidence="2">
    <location>
        <begin position="34"/>
        <end position="453"/>
    </location>
</feature>
<proteinExistence type="inferred from homology"/>
<dbReference type="PANTHER" id="PTHR37944:SF1">
    <property type="entry name" value="PORIN B"/>
    <property type="match status" value="1"/>
</dbReference>
<dbReference type="GO" id="GO:0008643">
    <property type="term" value="P:carbohydrate transport"/>
    <property type="evidence" value="ECO:0007669"/>
    <property type="project" value="InterPro"/>
</dbReference>
<dbReference type="Pfam" id="PF04966">
    <property type="entry name" value="OprB"/>
    <property type="match status" value="1"/>
</dbReference>
<gene>
    <name evidence="3" type="ORF">P0Y58_11455</name>
</gene>
<dbReference type="AlphaFoldDB" id="A0AAJ5WQL3"/>
<accession>A0AAJ5WQL3</accession>
<dbReference type="GO" id="GO:0016020">
    <property type="term" value="C:membrane"/>
    <property type="evidence" value="ECO:0007669"/>
    <property type="project" value="InterPro"/>
</dbReference>
<organism evidence="3 4">
    <name type="scientific">Candidatus Pseudomonas phytovorans</name>
    <dbReference type="NCBI Taxonomy" id="3121377"/>
    <lineage>
        <taxon>Bacteria</taxon>
        <taxon>Pseudomonadati</taxon>
        <taxon>Pseudomonadota</taxon>
        <taxon>Gammaproteobacteria</taxon>
        <taxon>Pseudomonadales</taxon>
        <taxon>Pseudomonadaceae</taxon>
        <taxon>Pseudomonas</taxon>
    </lineage>
</organism>
<evidence type="ECO:0000313" key="4">
    <source>
        <dbReference type="Proteomes" id="UP001216329"/>
    </source>
</evidence>
<evidence type="ECO:0000256" key="2">
    <source>
        <dbReference type="RuleBase" id="RU363072"/>
    </source>
</evidence>
<dbReference type="PANTHER" id="PTHR37944">
    <property type="entry name" value="PORIN B"/>
    <property type="match status" value="1"/>
</dbReference>
<sequence length="453" mass="49833">MLYSAFKRVAVARPGFSVAVLGLAAVVSQHACAVDTFDASHYALGDWGGLRKDLYDKGYDFTIEYVGEAASNLSGGYNTDTTARYADQLALGTRLDLSKIAGWDDAIFQLTVTERSGRNLSNDRISDPRAGMLSTPQEVYGRGQTWRLTQMWLSKGFFDDTLNVKFGRFGEGEDFNSFPCQFQNNAFCGPQMANWAGDVWFNWPVSQWGMRVKYNLTPSFFAQVGAFEVNPSYLETGNGFKLSGSGGKGMLLPAELVWSPKVAGLPGEYRIGYFYSSAKSQDVYEGDTGQPQAVTGGDFKSHGSKHGSWFVAQQQLTTRPGSLDRGLSVFFNATVMDGATSLVDNFVQLGFTYKGIFDSRPNDDFGMGVARIHVNDDVARHAKLVNQVSGIDDYDNPAFLPVRDTEYDAEIHYGFAVTNWLTVRPNLQYIAHPGGVSEVDDAFVAGVKFITKF</sequence>
<reference evidence="3" key="1">
    <citation type="submission" date="2023-03" db="EMBL/GenBank/DDBJ databases">
        <title>Andean soil-derived lignocellulolytic bacterial consortium as a source of novel taxa and putative plastic-active enzymes.</title>
        <authorList>
            <person name="Diaz-Garcia L."/>
            <person name="Chuvochina M."/>
            <person name="Feuerriegel G."/>
            <person name="Bunk B."/>
            <person name="Sproer C."/>
            <person name="Streit W.R."/>
            <person name="Rodriguez L.M."/>
            <person name="Overmann J."/>
            <person name="Jimenez D.J."/>
        </authorList>
    </citation>
    <scope>NUCLEOTIDE SEQUENCE</scope>
    <source>
        <strain evidence="3">MAG 876</strain>
    </source>
</reference>
<dbReference type="InterPro" id="IPR038673">
    <property type="entry name" value="OprB_sf"/>
</dbReference>